<dbReference type="AlphaFoldDB" id="A0A142I4V9"/>
<keyword evidence="1" id="KW-0614">Plasmid</keyword>
<geneLocation type="plasmid" evidence="1">
    <name>pFB2.2</name>
</geneLocation>
<evidence type="ECO:0000313" key="1">
    <source>
        <dbReference type="EMBL" id="AMR39674.1"/>
    </source>
</evidence>
<organism evidence="1">
    <name type="scientific">Pluralibacter gergoviae</name>
    <name type="common">Enterobacter gergoviae</name>
    <dbReference type="NCBI Taxonomy" id="61647"/>
    <lineage>
        <taxon>Bacteria</taxon>
        <taxon>Pseudomonadati</taxon>
        <taxon>Pseudomonadota</taxon>
        <taxon>Gammaproteobacteria</taxon>
        <taxon>Enterobacterales</taxon>
        <taxon>Enterobacteriaceae</taxon>
        <taxon>Pluralibacter</taxon>
    </lineage>
</organism>
<name>A0A142I4V9_PLUGE</name>
<accession>A0A142I4V9</accession>
<sequence length="67" mass="7447">MPKPVADGSVAGIVDRAQEPAIIIRRFRYPATGIRGFIRKSGSKSFRHFIAHCHHKALKFMSSEPVA</sequence>
<reference evidence="1" key="1">
    <citation type="submission" date="2016-03" db="EMBL/GenBank/DDBJ databases">
        <authorList>
            <person name="Ploux O."/>
        </authorList>
    </citation>
    <scope>NUCLEOTIDE SEQUENCE</scope>
    <source>
        <strain evidence="1">FB2</strain>
        <plasmid evidence="1">pFB2.2</plasmid>
    </source>
</reference>
<proteinExistence type="predicted"/>
<protein>
    <submittedName>
        <fullName evidence="1">Uncharacterized protein</fullName>
    </submittedName>
</protein>
<dbReference type="EMBL" id="CP014777">
    <property type="protein sequence ID" value="AMR39674.1"/>
    <property type="molecule type" value="Genomic_DNA"/>
</dbReference>
<gene>
    <name evidence="1" type="ORF">LG71_28445</name>
</gene>